<dbReference type="FunFam" id="3.30.2350.10:FF:000001">
    <property type="entry name" value="H/ACA ribonucleoprotein complex subunit CBF5"/>
    <property type="match status" value="1"/>
</dbReference>
<dbReference type="Proteomes" id="UP000078348">
    <property type="component" value="Unassembled WGS sequence"/>
</dbReference>
<dbReference type="Pfam" id="PF16198">
    <property type="entry name" value="TruB_C_2"/>
    <property type="match status" value="1"/>
</dbReference>
<feature type="domain" description="PUA" evidence="4">
    <location>
        <begin position="279"/>
        <end position="353"/>
    </location>
</feature>
<dbReference type="GO" id="GO:0031120">
    <property type="term" value="P:snRNA pseudouridine synthesis"/>
    <property type="evidence" value="ECO:0007669"/>
    <property type="project" value="TreeGrafter"/>
</dbReference>
<comment type="similarity">
    <text evidence="1">Belongs to the pseudouridine synthase TruB family.</text>
</comment>
<keyword evidence="6" id="KW-0687">Ribonucleoprotein</keyword>
<dbReference type="PROSITE" id="PS50890">
    <property type="entry name" value="PUA"/>
    <property type="match status" value="1"/>
</dbReference>
<dbReference type="AlphaFoldDB" id="A0A196S4Z5"/>
<dbReference type="InterPro" id="IPR020103">
    <property type="entry name" value="PsdUridine_synth_cat_dom_sf"/>
</dbReference>
<dbReference type="CDD" id="cd02572">
    <property type="entry name" value="PseudoU_synth_hDyskerin"/>
    <property type="match status" value="1"/>
</dbReference>
<evidence type="ECO:0000259" key="5">
    <source>
        <dbReference type="SMART" id="SM01136"/>
    </source>
</evidence>
<dbReference type="GO" id="GO:0000495">
    <property type="term" value="P:box H/ACA sno(s)RNA 3'-end processing"/>
    <property type="evidence" value="ECO:0007669"/>
    <property type="project" value="TreeGrafter"/>
</dbReference>
<dbReference type="InterPro" id="IPR002478">
    <property type="entry name" value="PUA"/>
</dbReference>
<dbReference type="Gene3D" id="2.30.130.10">
    <property type="entry name" value="PUA domain"/>
    <property type="match status" value="1"/>
</dbReference>
<dbReference type="InterPro" id="IPR004802">
    <property type="entry name" value="tRNA_PsdUridine_synth_B_fam"/>
</dbReference>
<proteinExistence type="inferred from homology"/>
<dbReference type="GO" id="GO:0003723">
    <property type="term" value="F:RNA binding"/>
    <property type="evidence" value="ECO:0007669"/>
    <property type="project" value="InterPro"/>
</dbReference>
<dbReference type="Pfam" id="PF01509">
    <property type="entry name" value="TruB_N"/>
    <property type="match status" value="1"/>
</dbReference>
<dbReference type="NCBIfam" id="NF003280">
    <property type="entry name" value="PRK04270.1"/>
    <property type="match status" value="1"/>
</dbReference>
<dbReference type="NCBIfam" id="TIGR00425">
    <property type="entry name" value="CBF5"/>
    <property type="match status" value="1"/>
</dbReference>
<name>A0A196S4Z5_BLAHN</name>
<dbReference type="PANTHER" id="PTHR23127:SF0">
    <property type="entry name" value="H_ACA RIBONUCLEOPROTEIN COMPLEX SUBUNIT DKC1"/>
    <property type="match status" value="1"/>
</dbReference>
<evidence type="ECO:0000256" key="3">
    <source>
        <dbReference type="SAM" id="MobiDB-lite"/>
    </source>
</evidence>
<feature type="region of interest" description="Disordered" evidence="3">
    <location>
        <begin position="1"/>
        <end position="24"/>
    </location>
</feature>
<dbReference type="CDD" id="cd21148">
    <property type="entry name" value="PUA_Cbf5"/>
    <property type="match status" value="1"/>
</dbReference>
<dbReference type="EMBL" id="LXWW01000560">
    <property type="protein sequence ID" value="OAO12163.1"/>
    <property type="molecule type" value="Genomic_DNA"/>
</dbReference>
<reference evidence="6 7" key="1">
    <citation type="submission" date="2016-05" db="EMBL/GenBank/DDBJ databases">
        <title>Nuclear genome of Blastocystis sp. subtype 1 NandII.</title>
        <authorList>
            <person name="Gentekaki E."/>
            <person name="Curtis B."/>
            <person name="Stairs C."/>
            <person name="Eme L."/>
            <person name="Herman E."/>
            <person name="Klimes V."/>
            <person name="Arias M.C."/>
            <person name="Elias M."/>
            <person name="Hilliou F."/>
            <person name="Klute M."/>
            <person name="Malik S.-B."/>
            <person name="Pightling A."/>
            <person name="Rachubinski R."/>
            <person name="Salas D."/>
            <person name="Schlacht A."/>
            <person name="Suga H."/>
            <person name="Archibald J."/>
            <person name="Ball S.G."/>
            <person name="Clark G."/>
            <person name="Dacks J."/>
            <person name="Van Der Giezen M."/>
            <person name="Tsaousis A."/>
            <person name="Roger A."/>
        </authorList>
    </citation>
    <scope>NUCLEOTIDE SEQUENCE [LARGE SCALE GENOMIC DNA]</scope>
    <source>
        <strain evidence="7">ATCC 50177 / NandII</strain>
    </source>
</reference>
<evidence type="ECO:0000259" key="4">
    <source>
        <dbReference type="SMART" id="SM00359"/>
    </source>
</evidence>
<dbReference type="GO" id="GO:0031429">
    <property type="term" value="C:box H/ACA snoRNP complex"/>
    <property type="evidence" value="ECO:0007669"/>
    <property type="project" value="TreeGrafter"/>
</dbReference>
<dbReference type="PANTHER" id="PTHR23127">
    <property type="entry name" value="CENTROMERE/MICROTUBULE BINDING PROTEIN CBF5"/>
    <property type="match status" value="1"/>
</dbReference>
<dbReference type="GO" id="GO:0009982">
    <property type="term" value="F:pseudouridine synthase activity"/>
    <property type="evidence" value="ECO:0007669"/>
    <property type="project" value="InterPro"/>
</dbReference>
<organism evidence="6 7">
    <name type="scientific">Blastocystis sp. subtype 1 (strain ATCC 50177 / NandII)</name>
    <dbReference type="NCBI Taxonomy" id="478820"/>
    <lineage>
        <taxon>Eukaryota</taxon>
        <taxon>Sar</taxon>
        <taxon>Stramenopiles</taxon>
        <taxon>Bigyra</taxon>
        <taxon>Opalozoa</taxon>
        <taxon>Opalinata</taxon>
        <taxon>Blastocystidae</taxon>
        <taxon>Blastocystis</taxon>
    </lineage>
</organism>
<dbReference type="InterPro" id="IPR012960">
    <property type="entry name" value="Dyskerin-like"/>
</dbReference>
<sequence>MAGEKKSKEQSASAESEYVIKPETKTPELDTSQWPLLLKNYDKLNVRSYHYTPIPMGNSPLNRPIKEYISYGCINLDKPANPSSHEVVAWVKKILRCERTGHSGTLDPKVTGCLIICIDRATRLVKSQQGAGKEYVSIIRLHNAIENESELKQALEKLTGALFQRPPLIAAVKRQLRIRSIYDSKMIEYDPKNQLGVFWVSCQAGTYIRTLCVHLGLLLGTGGHMQELRRVRSGNITENDGMVTMHDVLDAQWCYENGKGEQYLRRVVRPLEVLLIKHKKIVVKDSAVNAICYGAKLMIPGLLRFSDGIEVGEEVVLMTTKGEAIAVGIAQMTTAVMASCDHGIVCKLKRVIMERDTYPRRWGLGPVAQKKKALIAAGQLEKEASVEGVRPAPMPDVEISIILSPVAVSLQSLQATYDAVVAQLTLACIILTQESATVDYDQDPSYDMYLPLDAQCSALNIIFDDQDIKSVEYNKLVMDPNSRLGEHIKEPTCTIILVARLTLQHAHDSMIHTLRPAKERLQRNLSLHAGTTLRRALFNAFNEQPSVLPVLEEDKPTNVRVSDIPTNVCVSDIPTNVCVSDIPTNVRVSDIPTNVRVSDIPTNVRVSDIPTNVRVSDIPTNVRVSDKPTNVRVYEDDAVTNVVVTDPERVRSREERNDALEEEDAVDSVRTTLDESMMRQTCEPLPQIREEESEATEPELPPIAVMESIPKEATHSGTVRDTLRLLARKQGTVGVDSMEVQSFRLVLRDIEREKAFRPLARVVNLEENEKAAKMKVKRMIHHLKDDPENHLHSQIIVDFVAERNAACVWYVLQNVATDLSDFTVDDYEEVLEGCVAQLPGILAKADYAREKQDLTLIFKYLTDCCMMNSVLVRLVSTQARAFVRMLVEFNRLYATDAEEQYRALFLDPVCGTLENIVFEEDLVEECVDNGIADLFCAMLDVPYLVSSSATQQLIVFIAVLRKFFPSFPADQQEAVANRIATIINSVTDPTCHRRLSRIIQ</sequence>
<dbReference type="STRING" id="478820.A0A196S4Z5"/>
<dbReference type="InterPro" id="IPR032819">
    <property type="entry name" value="TruB_C"/>
</dbReference>
<dbReference type="Gene3D" id="3.30.2350.10">
    <property type="entry name" value="Pseudouridine synthase"/>
    <property type="match status" value="1"/>
</dbReference>
<keyword evidence="2" id="KW-0413">Isomerase</keyword>
<accession>A0A196S4Z5</accession>
<gene>
    <name evidence="6" type="ORF">AV274_6146</name>
</gene>
<evidence type="ECO:0000256" key="2">
    <source>
        <dbReference type="ARBA" id="ARBA00023235"/>
    </source>
</evidence>
<evidence type="ECO:0000313" key="7">
    <source>
        <dbReference type="Proteomes" id="UP000078348"/>
    </source>
</evidence>
<feature type="domain" description="Dyskerin-like" evidence="5">
    <location>
        <begin position="30"/>
        <end position="88"/>
    </location>
</feature>
<dbReference type="InterPro" id="IPR002501">
    <property type="entry name" value="PsdUridine_synth_N"/>
</dbReference>
<dbReference type="SUPFAM" id="SSF88697">
    <property type="entry name" value="PUA domain-like"/>
    <property type="match status" value="1"/>
</dbReference>
<dbReference type="Pfam" id="PF08068">
    <property type="entry name" value="DKCLD"/>
    <property type="match status" value="1"/>
</dbReference>
<evidence type="ECO:0000313" key="6">
    <source>
        <dbReference type="EMBL" id="OAO12163.1"/>
    </source>
</evidence>
<dbReference type="InterPro" id="IPR004521">
    <property type="entry name" value="Uncharacterised_CHP00451"/>
</dbReference>
<comment type="caution">
    <text evidence="6">The sequence shown here is derived from an EMBL/GenBank/DDBJ whole genome shotgun (WGS) entry which is preliminary data.</text>
</comment>
<dbReference type="SMART" id="SM01136">
    <property type="entry name" value="DKCLD"/>
    <property type="match status" value="1"/>
</dbReference>
<dbReference type="InterPro" id="IPR036974">
    <property type="entry name" value="PUA_sf"/>
</dbReference>
<dbReference type="SUPFAM" id="SSF55120">
    <property type="entry name" value="Pseudouridine synthase"/>
    <property type="match status" value="1"/>
</dbReference>
<dbReference type="SMART" id="SM00359">
    <property type="entry name" value="PUA"/>
    <property type="match status" value="1"/>
</dbReference>
<evidence type="ECO:0000256" key="1">
    <source>
        <dbReference type="ARBA" id="ARBA00008999"/>
    </source>
</evidence>
<keyword evidence="7" id="KW-1185">Reference proteome</keyword>
<dbReference type="NCBIfam" id="TIGR00451">
    <property type="entry name" value="unchar_dom_2"/>
    <property type="match status" value="1"/>
</dbReference>
<dbReference type="InterPro" id="IPR015947">
    <property type="entry name" value="PUA-like_sf"/>
</dbReference>
<dbReference type="GO" id="GO:0031118">
    <property type="term" value="P:rRNA pseudouridine synthesis"/>
    <property type="evidence" value="ECO:0007669"/>
    <property type="project" value="TreeGrafter"/>
</dbReference>
<dbReference type="GO" id="GO:1990481">
    <property type="term" value="P:mRNA pseudouridine synthesis"/>
    <property type="evidence" value="ECO:0007669"/>
    <property type="project" value="TreeGrafter"/>
</dbReference>
<protein>
    <submittedName>
        <fullName evidence="6">H/ACA ribonucleoprotein complex subunit 4</fullName>
    </submittedName>
</protein>
<dbReference type="OrthoDB" id="10250002at2759"/>
<dbReference type="Pfam" id="PF01472">
    <property type="entry name" value="PUA"/>
    <property type="match status" value="1"/>
</dbReference>
<feature type="region of interest" description="Disordered" evidence="3">
    <location>
        <begin position="649"/>
        <end position="668"/>
    </location>
</feature>
<feature type="compositionally biased region" description="Basic and acidic residues" evidence="3">
    <location>
        <begin position="649"/>
        <end position="659"/>
    </location>
</feature>